<dbReference type="Proteomes" id="UP000245720">
    <property type="component" value="Unassembled WGS sequence"/>
</dbReference>
<dbReference type="PANTHER" id="PTHR45661:SF3">
    <property type="entry name" value="IG-LIKE DOMAIN-CONTAINING PROTEIN"/>
    <property type="match status" value="1"/>
</dbReference>
<gene>
    <name evidence="2" type="ORF">IE37_01992</name>
</gene>
<dbReference type="CDD" id="cd14255">
    <property type="entry name" value="Dockerin_III"/>
    <property type="match status" value="1"/>
</dbReference>
<dbReference type="InterPro" id="IPR053139">
    <property type="entry name" value="Surface_bspA-like"/>
</dbReference>
<evidence type="ECO:0000313" key="2">
    <source>
        <dbReference type="EMBL" id="PWJ12301.1"/>
    </source>
</evidence>
<name>A0A315XXR4_RUMFL</name>
<dbReference type="Pfam" id="PF00404">
    <property type="entry name" value="Dockerin_1"/>
    <property type="match status" value="1"/>
</dbReference>
<dbReference type="EMBL" id="QGDI01000007">
    <property type="protein sequence ID" value="PWJ12301.1"/>
    <property type="molecule type" value="Genomic_DNA"/>
</dbReference>
<dbReference type="InterPro" id="IPR032675">
    <property type="entry name" value="LRR_dom_sf"/>
</dbReference>
<dbReference type="GO" id="GO:0004553">
    <property type="term" value="F:hydrolase activity, hydrolyzing O-glycosyl compounds"/>
    <property type="evidence" value="ECO:0007669"/>
    <property type="project" value="InterPro"/>
</dbReference>
<evidence type="ECO:0000256" key="1">
    <source>
        <dbReference type="SAM" id="SignalP"/>
    </source>
</evidence>
<dbReference type="Gene3D" id="3.80.10.10">
    <property type="entry name" value="Ribonuclease Inhibitor"/>
    <property type="match status" value="1"/>
</dbReference>
<dbReference type="GO" id="GO:0000272">
    <property type="term" value="P:polysaccharide catabolic process"/>
    <property type="evidence" value="ECO:0007669"/>
    <property type="project" value="InterPro"/>
</dbReference>
<dbReference type="RefSeq" id="WP_109726756.1">
    <property type="nucleotide sequence ID" value="NZ_QGDI01000007.1"/>
</dbReference>
<feature type="chain" id="PRO_5016325344" evidence="1">
    <location>
        <begin position="27"/>
        <end position="542"/>
    </location>
</feature>
<evidence type="ECO:0000313" key="3">
    <source>
        <dbReference type="Proteomes" id="UP000245720"/>
    </source>
</evidence>
<keyword evidence="1" id="KW-0732">Signal</keyword>
<dbReference type="Gene3D" id="1.10.1330.10">
    <property type="entry name" value="Dockerin domain"/>
    <property type="match status" value="2"/>
</dbReference>
<sequence length="542" mass="60453">MKIRKITAAFSAAALLTAALPLTAQAIETKNYDNISFDSWQAAYHVVLSDFFGSEEFDFTDKDITSGSRFELYDIDHDRVPELFVSQNGGRSGRCVVYSFYNNKLSQPVVLGTYGNAFADPNAHYLVNYDRHMGEVSLTYFKLEKGVFTREISFNDNSELKEMGETNIVYMIDGKEVSETKYIQEKEKYDHMELIAHGRKTQLDALDTEKDNVIYSYFLDHYTAIGASTNQKDLSLTIADSIGDVPVTEIEQNAFKGSENLVSVTIGKNIRDVKNSAFENCTDLKTVKFTGDPGRIGPRAFAGCTSLEAFTGMDSSNIYKTYKIVDGVIYRTDMGDLAVYPSGKKNTFFSIPNGIQAIEPNAFTGNAYIENIVCPEWVNTICEGAFAECPALKEVSVYNGEARIMNEKTECTVCNSYDPKVPLNTYKGVIMAYMDSTAYKWADNRALRIVLLTGSYIKETGDVTRDSKIDAVDASHILAEYSRTSTNKEPEMDFAQRRAGDIDKNGTVDAVDASKVLSYYAFISSNKNNNELTIEQFLSMAQ</sequence>
<dbReference type="OrthoDB" id="1817824at2"/>
<dbReference type="InterPro" id="IPR026906">
    <property type="entry name" value="LRR_5"/>
</dbReference>
<protein>
    <submittedName>
        <fullName evidence="2">Leucine rich repeat (LRR) protein</fullName>
    </submittedName>
</protein>
<dbReference type="AlphaFoldDB" id="A0A315XXR4"/>
<accession>A0A315XXR4</accession>
<dbReference type="InterPro" id="IPR036439">
    <property type="entry name" value="Dockerin_dom_sf"/>
</dbReference>
<feature type="signal peptide" evidence="1">
    <location>
        <begin position="1"/>
        <end position="26"/>
    </location>
</feature>
<dbReference type="Pfam" id="PF13306">
    <property type="entry name" value="LRR_5"/>
    <property type="match status" value="2"/>
</dbReference>
<comment type="caution">
    <text evidence="2">The sequence shown here is derived from an EMBL/GenBank/DDBJ whole genome shotgun (WGS) entry which is preliminary data.</text>
</comment>
<reference evidence="2 3" key="1">
    <citation type="submission" date="2018-05" db="EMBL/GenBank/DDBJ databases">
        <title>The Hungate 1000. A catalogue of reference genomes from the rumen microbiome.</title>
        <authorList>
            <person name="Kelly W."/>
        </authorList>
    </citation>
    <scope>NUCLEOTIDE SEQUENCE [LARGE SCALE GENOMIC DNA]</scope>
    <source>
        <strain evidence="2 3">SAb67</strain>
    </source>
</reference>
<dbReference type="InterPro" id="IPR002105">
    <property type="entry name" value="Dockerin_1_rpt"/>
</dbReference>
<dbReference type="SUPFAM" id="SSF63446">
    <property type="entry name" value="Type I dockerin domain"/>
    <property type="match status" value="1"/>
</dbReference>
<organism evidence="2 3">
    <name type="scientific">Ruminococcus flavefaciens</name>
    <dbReference type="NCBI Taxonomy" id="1265"/>
    <lineage>
        <taxon>Bacteria</taxon>
        <taxon>Bacillati</taxon>
        <taxon>Bacillota</taxon>
        <taxon>Clostridia</taxon>
        <taxon>Eubacteriales</taxon>
        <taxon>Oscillospiraceae</taxon>
        <taxon>Ruminococcus</taxon>
    </lineage>
</organism>
<dbReference type="PANTHER" id="PTHR45661">
    <property type="entry name" value="SURFACE ANTIGEN"/>
    <property type="match status" value="1"/>
</dbReference>
<dbReference type="SUPFAM" id="SSF52058">
    <property type="entry name" value="L domain-like"/>
    <property type="match status" value="1"/>
</dbReference>
<proteinExistence type="predicted"/>